<feature type="transmembrane region" description="Helical" evidence="2">
    <location>
        <begin position="120"/>
        <end position="139"/>
    </location>
</feature>
<dbReference type="InterPro" id="IPR036259">
    <property type="entry name" value="MFS_trans_sf"/>
</dbReference>
<feature type="transmembrane region" description="Helical" evidence="2">
    <location>
        <begin position="455"/>
        <end position="479"/>
    </location>
</feature>
<dbReference type="InParanoid" id="E2BFX0"/>
<organism evidence="4">
    <name type="scientific">Harpegnathos saltator</name>
    <name type="common">Jerdon's jumping ant</name>
    <dbReference type="NCBI Taxonomy" id="610380"/>
    <lineage>
        <taxon>Eukaryota</taxon>
        <taxon>Metazoa</taxon>
        <taxon>Ecdysozoa</taxon>
        <taxon>Arthropoda</taxon>
        <taxon>Hexapoda</taxon>
        <taxon>Insecta</taxon>
        <taxon>Pterygota</taxon>
        <taxon>Neoptera</taxon>
        <taxon>Endopterygota</taxon>
        <taxon>Hymenoptera</taxon>
        <taxon>Apocrita</taxon>
        <taxon>Aculeata</taxon>
        <taxon>Formicoidea</taxon>
        <taxon>Formicidae</taxon>
        <taxon>Ponerinae</taxon>
        <taxon>Ponerini</taxon>
        <taxon>Harpegnathos</taxon>
    </lineage>
</organism>
<keyword evidence="2" id="KW-0812">Transmembrane</keyword>
<accession>E2BFX0</accession>
<keyword evidence="2" id="KW-0472">Membrane</keyword>
<dbReference type="KEGG" id="hst:105182357"/>
<feature type="compositionally biased region" description="Basic and acidic residues" evidence="1">
    <location>
        <begin position="360"/>
        <end position="391"/>
    </location>
</feature>
<dbReference type="Proteomes" id="UP000008237">
    <property type="component" value="Unassembled WGS sequence"/>
</dbReference>
<proteinExistence type="predicted"/>
<feature type="transmembrane region" description="Helical" evidence="2">
    <location>
        <begin position="145"/>
        <end position="167"/>
    </location>
</feature>
<evidence type="ECO:0000256" key="2">
    <source>
        <dbReference type="SAM" id="Phobius"/>
    </source>
</evidence>
<dbReference type="InterPro" id="IPR011701">
    <property type="entry name" value="MFS"/>
</dbReference>
<dbReference type="Pfam" id="PF07690">
    <property type="entry name" value="MFS_1"/>
    <property type="match status" value="2"/>
</dbReference>
<dbReference type="Gene3D" id="1.20.1250.20">
    <property type="entry name" value="MFS general substrate transporter like domains"/>
    <property type="match status" value="2"/>
</dbReference>
<keyword evidence="4" id="KW-1185">Reference proteome</keyword>
<reference evidence="3 4" key="1">
    <citation type="journal article" date="2010" name="Science">
        <title>Genomic comparison of the ants Camponotus floridanus and Harpegnathos saltator.</title>
        <authorList>
            <person name="Bonasio R."/>
            <person name="Zhang G."/>
            <person name="Ye C."/>
            <person name="Mutti N.S."/>
            <person name="Fang X."/>
            <person name="Qin N."/>
            <person name="Donahue G."/>
            <person name="Yang P."/>
            <person name="Li Q."/>
            <person name="Li C."/>
            <person name="Zhang P."/>
            <person name="Huang Z."/>
            <person name="Berger S.L."/>
            <person name="Reinberg D."/>
            <person name="Wang J."/>
            <person name="Liebig J."/>
        </authorList>
    </citation>
    <scope>NUCLEOTIDE SEQUENCE [LARGE SCALE GENOMIC DNA]</scope>
    <source>
        <strain evidence="3 4">R22 G/1</strain>
    </source>
</reference>
<feature type="transmembrane region" description="Helical" evidence="2">
    <location>
        <begin position="486"/>
        <end position="505"/>
    </location>
</feature>
<feature type="region of interest" description="Disordered" evidence="1">
    <location>
        <begin position="360"/>
        <end position="398"/>
    </location>
</feature>
<feature type="transmembrane region" description="Helical" evidence="2">
    <location>
        <begin position="179"/>
        <end position="197"/>
    </location>
</feature>
<protein>
    <submittedName>
        <fullName evidence="3">Monocarboxylate transporter 9</fullName>
    </submittedName>
</protein>
<dbReference type="OMA" id="FAMLVMH"/>
<feature type="transmembrane region" description="Helical" evidence="2">
    <location>
        <begin position="547"/>
        <end position="568"/>
    </location>
</feature>
<gene>
    <name evidence="3" type="ORF">EAI_14587</name>
</gene>
<dbReference type="EMBL" id="GL448096">
    <property type="protein sequence ID" value="EFN85372.1"/>
    <property type="molecule type" value="Genomic_DNA"/>
</dbReference>
<dbReference type="OrthoDB" id="6499973at2759"/>
<feature type="transmembrane region" description="Helical" evidence="2">
    <location>
        <begin position="51"/>
        <end position="76"/>
    </location>
</feature>
<feature type="transmembrane region" description="Helical" evidence="2">
    <location>
        <begin position="511"/>
        <end position="535"/>
    </location>
</feature>
<keyword evidence="2" id="KW-1133">Transmembrane helix</keyword>
<evidence type="ECO:0000313" key="3">
    <source>
        <dbReference type="EMBL" id="EFN85372.1"/>
    </source>
</evidence>
<feature type="transmembrane region" description="Helical" evidence="2">
    <location>
        <begin position="580"/>
        <end position="600"/>
    </location>
</feature>
<dbReference type="SUPFAM" id="SSF103473">
    <property type="entry name" value="MFS general substrate transporter"/>
    <property type="match status" value="1"/>
</dbReference>
<feature type="transmembrane region" description="Helical" evidence="2">
    <location>
        <begin position="203"/>
        <end position="227"/>
    </location>
</feature>
<evidence type="ECO:0000256" key="1">
    <source>
        <dbReference type="SAM" id="MobiDB-lite"/>
    </source>
</evidence>
<dbReference type="AlphaFoldDB" id="E2BFX0"/>
<evidence type="ECO:0000313" key="4">
    <source>
        <dbReference type="Proteomes" id="UP000008237"/>
    </source>
</evidence>
<sequence length="607" mass="67798">MTIAKSNGVATDGSADNSEKIAEKKNATVKMIDEEEEDEITLEDLAPDGGWGWMIALAMILIIVTTIGPWSSFAIIFGDFLEASGMAGTASSVSNSFFMITFSTSSMMTNMLLKRYSVRPVGIMGSLFFAISSILLTFIRNVYEMTFLFFLQGVGTGLIITICNTVFNSYFVKKRAKVMNVSQVIIALGGIVYPMLTEKMMEWYGFHGTVAIVGAWSLNSIVGMTLMHPVEWHMKKREEVLAERARAREEKGREHCLTLNNRRSTIDVIHLSSKTKWCSLRSLKEEGDKEVSLLIENLKTPAHRVASNSAIEGGIRGRARSGSMRESLTKGMSTISASSLVNLASGASAFSDIWQRHLDKKGRERQPDTDVQEKAEKQDELGEEQKKKQGQEEEEEEEKTECKTILRQLLDMSLIKNWCFMNLCFGVSFVCTADFAFSSLLPLMMTDAGYTKTEAALTVTLSGITELLSRILLAIFTLLVNVRSKYIFFTATILMQFARIGFLLYEHTLTGAFIMIALIGLVRSWLLVPQPLVIIEDINIERFASAYGINAVISGLVTIVFGAIVGIIKDWTNSFKMYQISLLVMNGAFIVPWAFQFFVVDLKRRRK</sequence>
<dbReference type="InterPro" id="IPR050327">
    <property type="entry name" value="Proton-linked_MCT"/>
</dbReference>
<feature type="transmembrane region" description="Helical" evidence="2">
    <location>
        <begin position="418"/>
        <end position="443"/>
    </location>
</feature>
<name>E2BFX0_HARSA</name>
<dbReference type="PANTHER" id="PTHR11360">
    <property type="entry name" value="MONOCARBOXYLATE TRANSPORTER"/>
    <property type="match status" value="1"/>
</dbReference>
<dbReference type="GO" id="GO:0008028">
    <property type="term" value="F:monocarboxylic acid transmembrane transporter activity"/>
    <property type="evidence" value="ECO:0007669"/>
    <property type="project" value="TreeGrafter"/>
</dbReference>
<dbReference type="PANTHER" id="PTHR11360:SF309">
    <property type="entry name" value="MONOCARBOXYLATE TRANSPORTER 7-LIKE PROTEIN"/>
    <property type="match status" value="1"/>
</dbReference>